<evidence type="ECO:0008006" key="4">
    <source>
        <dbReference type="Google" id="ProtNLM"/>
    </source>
</evidence>
<evidence type="ECO:0000313" key="3">
    <source>
        <dbReference type="Proteomes" id="UP000600080"/>
    </source>
</evidence>
<gene>
    <name evidence="2" type="ORF">GCM10012285_29820</name>
</gene>
<comment type="caution">
    <text evidence="2">The sequence shown here is derived from an EMBL/GenBank/DDBJ whole genome shotgun (WGS) entry which is preliminary data.</text>
</comment>
<sequence length="252" mass="26532">MSESERTRTGAPAGRAASPARGPGARGRRFDAAVRGYLERFPRATVVALGEGLDTGFWRLDNGRLTWLTVVVPQAAAVRRMLLPDGPRRRTVACPAGAHDWLDAVHEPRDGVVVTAPGVLMRLPPAEVRALLAACAERFPGGALVFDALPRPAAALVRRAAAAPGGGRRPAPVRWGLDRGDLPRLVGTHPGIAAVREVVPVPAPGGAGRAAAWGLPSWLGRRAPVLRALTPLVCEVRFAGARSLRRASSAVR</sequence>
<feature type="compositionally biased region" description="Low complexity" evidence="1">
    <location>
        <begin position="9"/>
        <end position="23"/>
    </location>
</feature>
<name>A0ABQ2JFD7_9ACTN</name>
<dbReference type="RefSeq" id="WP_189098218.1">
    <property type="nucleotide sequence ID" value="NZ_BMND01000011.1"/>
</dbReference>
<dbReference type="PANTHER" id="PTHR43619">
    <property type="entry name" value="S-ADENOSYL-L-METHIONINE-DEPENDENT METHYLTRANSFERASE YKTD-RELATED"/>
    <property type="match status" value="1"/>
</dbReference>
<dbReference type="EMBL" id="BMND01000011">
    <property type="protein sequence ID" value="GGN45835.1"/>
    <property type="molecule type" value="Genomic_DNA"/>
</dbReference>
<evidence type="ECO:0000313" key="2">
    <source>
        <dbReference type="EMBL" id="GGN45835.1"/>
    </source>
</evidence>
<dbReference type="Proteomes" id="UP000600080">
    <property type="component" value="Unassembled WGS sequence"/>
</dbReference>
<evidence type="ECO:0000256" key="1">
    <source>
        <dbReference type="SAM" id="MobiDB-lite"/>
    </source>
</evidence>
<dbReference type="SUPFAM" id="SSF53335">
    <property type="entry name" value="S-adenosyl-L-methionine-dependent methyltransferases"/>
    <property type="match status" value="1"/>
</dbReference>
<dbReference type="GeneID" id="301552652"/>
<dbReference type="Gene3D" id="3.40.50.150">
    <property type="entry name" value="Vaccinia Virus protein VP39"/>
    <property type="match status" value="1"/>
</dbReference>
<proteinExistence type="predicted"/>
<organism evidence="2 3">
    <name type="scientific">Streptomyces kronopolitis</name>
    <dbReference type="NCBI Taxonomy" id="1612435"/>
    <lineage>
        <taxon>Bacteria</taxon>
        <taxon>Bacillati</taxon>
        <taxon>Actinomycetota</taxon>
        <taxon>Actinomycetes</taxon>
        <taxon>Kitasatosporales</taxon>
        <taxon>Streptomycetaceae</taxon>
        <taxon>Streptomyces</taxon>
    </lineage>
</organism>
<reference evidence="3" key="1">
    <citation type="journal article" date="2019" name="Int. J. Syst. Evol. Microbiol.">
        <title>The Global Catalogue of Microorganisms (GCM) 10K type strain sequencing project: providing services to taxonomists for standard genome sequencing and annotation.</title>
        <authorList>
            <consortium name="The Broad Institute Genomics Platform"/>
            <consortium name="The Broad Institute Genome Sequencing Center for Infectious Disease"/>
            <person name="Wu L."/>
            <person name="Ma J."/>
        </authorList>
    </citation>
    <scope>NUCLEOTIDE SEQUENCE [LARGE SCALE GENOMIC DNA]</scope>
    <source>
        <strain evidence="3">CGMCC 4.7323</strain>
    </source>
</reference>
<feature type="region of interest" description="Disordered" evidence="1">
    <location>
        <begin position="1"/>
        <end position="27"/>
    </location>
</feature>
<keyword evidence="3" id="KW-1185">Reference proteome</keyword>
<dbReference type="InterPro" id="IPR029063">
    <property type="entry name" value="SAM-dependent_MTases_sf"/>
</dbReference>
<protein>
    <recommendedName>
        <fullName evidence="4">Class I SAM-dependent methyltransferase</fullName>
    </recommendedName>
</protein>
<dbReference type="PANTHER" id="PTHR43619:SF2">
    <property type="entry name" value="S-ADENOSYL-L-METHIONINE-DEPENDENT METHYLTRANSFERASES SUPERFAMILY PROTEIN"/>
    <property type="match status" value="1"/>
</dbReference>
<accession>A0ABQ2JFD7</accession>